<dbReference type="Gene3D" id="6.10.140.2220">
    <property type="match status" value="1"/>
</dbReference>
<dbReference type="AlphaFoldDB" id="A0A165HPZ8"/>
<dbReference type="PROSITE" id="PS01360">
    <property type="entry name" value="ZF_MYND_1"/>
    <property type="match status" value="1"/>
</dbReference>
<protein>
    <recommendedName>
        <fullName evidence="5">MYND-type domain-containing protein</fullName>
    </recommendedName>
</protein>
<dbReference type="OrthoDB" id="432970at2759"/>
<keyword evidence="3" id="KW-0862">Zinc</keyword>
<evidence type="ECO:0000256" key="2">
    <source>
        <dbReference type="ARBA" id="ARBA00022771"/>
    </source>
</evidence>
<evidence type="ECO:0000256" key="3">
    <source>
        <dbReference type="ARBA" id="ARBA00022833"/>
    </source>
</evidence>
<dbReference type="PROSITE" id="PS50865">
    <property type="entry name" value="ZF_MYND_2"/>
    <property type="match status" value="1"/>
</dbReference>
<dbReference type="GO" id="GO:0008270">
    <property type="term" value="F:zinc ion binding"/>
    <property type="evidence" value="ECO:0007669"/>
    <property type="project" value="UniProtKB-KW"/>
</dbReference>
<gene>
    <name evidence="6" type="ORF">EXIGLDRAFT_836581</name>
</gene>
<dbReference type="InterPro" id="IPR002893">
    <property type="entry name" value="Znf_MYND"/>
</dbReference>
<dbReference type="EMBL" id="KV426011">
    <property type="protein sequence ID" value="KZV92294.1"/>
    <property type="molecule type" value="Genomic_DNA"/>
</dbReference>
<evidence type="ECO:0000313" key="6">
    <source>
        <dbReference type="EMBL" id="KZV92294.1"/>
    </source>
</evidence>
<keyword evidence="1" id="KW-0479">Metal-binding</keyword>
<evidence type="ECO:0000259" key="5">
    <source>
        <dbReference type="PROSITE" id="PS50865"/>
    </source>
</evidence>
<evidence type="ECO:0000256" key="1">
    <source>
        <dbReference type="ARBA" id="ARBA00022723"/>
    </source>
</evidence>
<keyword evidence="2 4" id="KW-0863">Zinc-finger</keyword>
<name>A0A165HPZ8_EXIGL</name>
<organism evidence="6 7">
    <name type="scientific">Exidia glandulosa HHB12029</name>
    <dbReference type="NCBI Taxonomy" id="1314781"/>
    <lineage>
        <taxon>Eukaryota</taxon>
        <taxon>Fungi</taxon>
        <taxon>Dikarya</taxon>
        <taxon>Basidiomycota</taxon>
        <taxon>Agaricomycotina</taxon>
        <taxon>Agaricomycetes</taxon>
        <taxon>Auriculariales</taxon>
        <taxon>Exidiaceae</taxon>
        <taxon>Exidia</taxon>
    </lineage>
</organism>
<dbReference type="InParanoid" id="A0A165HPZ8"/>
<reference evidence="6 7" key="1">
    <citation type="journal article" date="2016" name="Mol. Biol. Evol.">
        <title>Comparative Genomics of Early-Diverging Mushroom-Forming Fungi Provides Insights into the Origins of Lignocellulose Decay Capabilities.</title>
        <authorList>
            <person name="Nagy L.G."/>
            <person name="Riley R."/>
            <person name="Tritt A."/>
            <person name="Adam C."/>
            <person name="Daum C."/>
            <person name="Floudas D."/>
            <person name="Sun H."/>
            <person name="Yadav J.S."/>
            <person name="Pangilinan J."/>
            <person name="Larsson K.H."/>
            <person name="Matsuura K."/>
            <person name="Barry K."/>
            <person name="Labutti K."/>
            <person name="Kuo R."/>
            <person name="Ohm R.A."/>
            <person name="Bhattacharya S.S."/>
            <person name="Shirouzu T."/>
            <person name="Yoshinaga Y."/>
            <person name="Martin F.M."/>
            <person name="Grigoriev I.V."/>
            <person name="Hibbett D.S."/>
        </authorList>
    </citation>
    <scope>NUCLEOTIDE SEQUENCE [LARGE SCALE GENOMIC DNA]</scope>
    <source>
        <strain evidence="6 7">HHB12029</strain>
    </source>
</reference>
<evidence type="ECO:0000256" key="4">
    <source>
        <dbReference type="PROSITE-ProRule" id="PRU00134"/>
    </source>
</evidence>
<accession>A0A165HPZ8</accession>
<keyword evidence="7" id="KW-1185">Reference proteome</keyword>
<feature type="domain" description="MYND-type" evidence="5">
    <location>
        <begin position="25"/>
        <end position="69"/>
    </location>
</feature>
<dbReference type="STRING" id="1314781.A0A165HPZ8"/>
<dbReference type="SUPFAM" id="SSF144232">
    <property type="entry name" value="HIT/MYND zinc finger-like"/>
    <property type="match status" value="1"/>
</dbReference>
<dbReference type="Pfam" id="PF01753">
    <property type="entry name" value="zf-MYND"/>
    <property type="match status" value="1"/>
</dbReference>
<proteinExistence type="predicted"/>
<dbReference type="Proteomes" id="UP000077266">
    <property type="component" value="Unassembled WGS sequence"/>
</dbReference>
<evidence type="ECO:0000313" key="7">
    <source>
        <dbReference type="Proteomes" id="UP000077266"/>
    </source>
</evidence>
<sequence>MSNAPKHSTTKKAQLGVYAQQLKQCQTCYKTTDDLPAGTKLLGCGACGRAHYCSRECQKVNWKDHKPFCTANQGVLGAIQTHENRSLATCEDALKKWIQLQRPLLFLTLARALELYKTPNRIMDELLVIVLSRTSERAIEKAFVVEEASVVPMEMVAEKLGPALTSILERSKNSLSSGGGGCGLVMSLVKDYDISHVTPVQFEHPVTTEEVKPEPQWEEQLKAAVGVGLKL</sequence>